<evidence type="ECO:0000259" key="16">
    <source>
        <dbReference type="Pfam" id="PF02875"/>
    </source>
</evidence>
<dbReference type="InterPro" id="IPR000713">
    <property type="entry name" value="Mur_ligase_N"/>
</dbReference>
<comment type="similarity">
    <text evidence="14">Belongs to the MurCDEF family.</text>
</comment>
<dbReference type="EC" id="6.3.2.8" evidence="3 14"/>
<evidence type="ECO:0000256" key="11">
    <source>
        <dbReference type="ARBA" id="ARBA00023306"/>
    </source>
</evidence>
<dbReference type="SUPFAM" id="SSF53244">
    <property type="entry name" value="MurD-like peptide ligases, peptide-binding domain"/>
    <property type="match status" value="1"/>
</dbReference>
<evidence type="ECO:0000256" key="9">
    <source>
        <dbReference type="ARBA" id="ARBA00022960"/>
    </source>
</evidence>
<evidence type="ECO:0000313" key="18">
    <source>
        <dbReference type="EMBL" id="HCO27148.1"/>
    </source>
</evidence>
<keyword evidence="7 14" id="KW-0547">Nucleotide-binding</keyword>
<feature type="domain" description="Mur ligase N-terminal catalytic" evidence="15">
    <location>
        <begin position="30"/>
        <end position="128"/>
    </location>
</feature>
<dbReference type="UniPathway" id="UPA00219"/>
<keyword evidence="12 14" id="KW-0961">Cell wall biogenesis/degradation</keyword>
<evidence type="ECO:0000256" key="6">
    <source>
        <dbReference type="ARBA" id="ARBA00022618"/>
    </source>
</evidence>
<keyword evidence="5 14" id="KW-0436">Ligase</keyword>
<evidence type="ECO:0000259" key="17">
    <source>
        <dbReference type="Pfam" id="PF08245"/>
    </source>
</evidence>
<evidence type="ECO:0000259" key="15">
    <source>
        <dbReference type="Pfam" id="PF01225"/>
    </source>
</evidence>
<dbReference type="InterPro" id="IPR036565">
    <property type="entry name" value="Mur-like_cat_sf"/>
</dbReference>
<evidence type="ECO:0000256" key="12">
    <source>
        <dbReference type="ARBA" id="ARBA00023316"/>
    </source>
</evidence>
<dbReference type="InterPro" id="IPR036615">
    <property type="entry name" value="Mur_ligase_C_dom_sf"/>
</dbReference>
<keyword evidence="6 14" id="KW-0132">Cell division</keyword>
<dbReference type="Gene3D" id="3.90.190.20">
    <property type="entry name" value="Mur ligase, C-terminal domain"/>
    <property type="match status" value="1"/>
</dbReference>
<comment type="function">
    <text evidence="14">Cell wall formation.</text>
</comment>
<evidence type="ECO:0000256" key="8">
    <source>
        <dbReference type="ARBA" id="ARBA00022840"/>
    </source>
</evidence>
<name>A0A3D3RGD9_9PLAN</name>
<dbReference type="Gene3D" id="3.40.50.720">
    <property type="entry name" value="NAD(P)-binding Rossmann-like Domain"/>
    <property type="match status" value="1"/>
</dbReference>
<dbReference type="AlphaFoldDB" id="A0A3D3RGD9"/>
<evidence type="ECO:0000256" key="13">
    <source>
        <dbReference type="ARBA" id="ARBA00047833"/>
    </source>
</evidence>
<proteinExistence type="inferred from homology"/>
<keyword evidence="11 14" id="KW-0131">Cell cycle</keyword>
<evidence type="ECO:0000256" key="14">
    <source>
        <dbReference type="HAMAP-Rule" id="MF_00046"/>
    </source>
</evidence>
<comment type="catalytic activity">
    <reaction evidence="13 14">
        <text>UDP-N-acetyl-alpha-D-muramate + L-alanine + ATP = UDP-N-acetyl-alpha-D-muramoyl-L-alanine + ADP + phosphate + H(+)</text>
        <dbReference type="Rhea" id="RHEA:23372"/>
        <dbReference type="ChEBI" id="CHEBI:15378"/>
        <dbReference type="ChEBI" id="CHEBI:30616"/>
        <dbReference type="ChEBI" id="CHEBI:43474"/>
        <dbReference type="ChEBI" id="CHEBI:57972"/>
        <dbReference type="ChEBI" id="CHEBI:70757"/>
        <dbReference type="ChEBI" id="CHEBI:83898"/>
        <dbReference type="ChEBI" id="CHEBI:456216"/>
        <dbReference type="EC" id="6.3.2.8"/>
    </reaction>
</comment>
<feature type="domain" description="Mur ligase C-terminal" evidence="16">
    <location>
        <begin position="334"/>
        <end position="466"/>
    </location>
</feature>
<evidence type="ECO:0000313" key="19">
    <source>
        <dbReference type="Proteomes" id="UP000263642"/>
    </source>
</evidence>
<evidence type="ECO:0000256" key="4">
    <source>
        <dbReference type="ARBA" id="ARBA00022490"/>
    </source>
</evidence>
<dbReference type="Proteomes" id="UP000263642">
    <property type="component" value="Unassembled WGS sequence"/>
</dbReference>
<dbReference type="Pfam" id="PF08245">
    <property type="entry name" value="Mur_ligase_M"/>
    <property type="match status" value="1"/>
</dbReference>
<dbReference type="GO" id="GO:0071555">
    <property type="term" value="P:cell wall organization"/>
    <property type="evidence" value="ECO:0007669"/>
    <property type="project" value="UniProtKB-KW"/>
</dbReference>
<organism evidence="18 19">
    <name type="scientific">Gimesia maris</name>
    <dbReference type="NCBI Taxonomy" id="122"/>
    <lineage>
        <taxon>Bacteria</taxon>
        <taxon>Pseudomonadati</taxon>
        <taxon>Planctomycetota</taxon>
        <taxon>Planctomycetia</taxon>
        <taxon>Planctomycetales</taxon>
        <taxon>Planctomycetaceae</taxon>
        <taxon>Gimesia</taxon>
    </lineage>
</organism>
<gene>
    <name evidence="14 18" type="primary">murC</name>
    <name evidence="18" type="ORF">DIT97_30635</name>
</gene>
<reference evidence="18 19" key="1">
    <citation type="journal article" date="2018" name="Nat. Biotechnol.">
        <title>A standardized bacterial taxonomy based on genome phylogeny substantially revises the tree of life.</title>
        <authorList>
            <person name="Parks D.H."/>
            <person name="Chuvochina M."/>
            <person name="Waite D.W."/>
            <person name="Rinke C."/>
            <person name="Skarshewski A."/>
            <person name="Chaumeil P.A."/>
            <person name="Hugenholtz P."/>
        </authorList>
    </citation>
    <scope>NUCLEOTIDE SEQUENCE [LARGE SCALE GENOMIC DNA]</scope>
    <source>
        <strain evidence="18">UBA9375</strain>
    </source>
</reference>
<dbReference type="GO" id="GO:0008763">
    <property type="term" value="F:UDP-N-acetylmuramate-L-alanine ligase activity"/>
    <property type="evidence" value="ECO:0007669"/>
    <property type="project" value="UniProtKB-UniRule"/>
</dbReference>
<dbReference type="Gene3D" id="3.40.1190.10">
    <property type="entry name" value="Mur-like, catalytic domain"/>
    <property type="match status" value="1"/>
</dbReference>
<sequence>MILSKENIHQQSQSADGLRLESSALPASAHLVGICGSGMKALAEYLASAGCRVTGSDLSPPLATEPALRAGGYRVHQGHDMRFVPEGTSVLVYSPAIGLANPERRFAQRMGIPQFSYAQMLGHLMRQKQGVCIAGTHGKSTTTALTAFILQNAGVSPSAVIGAELCSQNLNGWAGEGALFVAESCEYQRSFLNLFPFYAAITNIEPDHFDYFKNQDDMTTAYAEFVARIPKGGTLVLPSTCMGLQKLREACKAKISTFSLERGADWWATDIKSTAFGLRFRLFHQGEYFSEISLQKTGKHNVSNAMVAAILCHTAGIDAEQIREGIYEFPGIRRRYERMGSYKGITLFDDYAHHPTAIQATLKMLRQEYPDRRIWCLYEPHQVSRTQALMDYYAGSFQQADRVLIAPVYAAREKLAEEPVETSKELVRRILLHNASVSFSSSLDQMLSTLETEAQSGDIIITMGAGEINRIHHEFNRRLQRDSQTI</sequence>
<feature type="binding site" evidence="14">
    <location>
        <begin position="135"/>
        <end position="141"/>
    </location>
    <ligand>
        <name>ATP</name>
        <dbReference type="ChEBI" id="CHEBI:30616"/>
    </ligand>
</feature>
<comment type="caution">
    <text evidence="18">The sequence shown here is derived from an EMBL/GenBank/DDBJ whole genome shotgun (WGS) entry which is preliminary data.</text>
</comment>
<evidence type="ECO:0000256" key="10">
    <source>
        <dbReference type="ARBA" id="ARBA00022984"/>
    </source>
</evidence>
<dbReference type="InterPro" id="IPR004101">
    <property type="entry name" value="Mur_ligase_C"/>
</dbReference>
<keyword evidence="10 14" id="KW-0573">Peptidoglycan synthesis</keyword>
<keyword evidence="4 14" id="KW-0963">Cytoplasm</keyword>
<comment type="subcellular location">
    <subcellularLocation>
        <location evidence="1 14">Cytoplasm</location>
    </subcellularLocation>
</comment>
<evidence type="ECO:0000256" key="1">
    <source>
        <dbReference type="ARBA" id="ARBA00004496"/>
    </source>
</evidence>
<keyword evidence="8 14" id="KW-0067">ATP-binding</keyword>
<dbReference type="GO" id="GO:0005737">
    <property type="term" value="C:cytoplasm"/>
    <property type="evidence" value="ECO:0007669"/>
    <property type="project" value="UniProtKB-SubCell"/>
</dbReference>
<accession>A0A3D3RGD9</accession>
<dbReference type="InterPro" id="IPR050061">
    <property type="entry name" value="MurCDEF_pg_biosynth"/>
</dbReference>
<dbReference type="NCBIfam" id="TIGR01082">
    <property type="entry name" value="murC"/>
    <property type="match status" value="1"/>
</dbReference>
<dbReference type="SUPFAM" id="SSF51984">
    <property type="entry name" value="MurCD N-terminal domain"/>
    <property type="match status" value="1"/>
</dbReference>
<dbReference type="PANTHER" id="PTHR43445">
    <property type="entry name" value="UDP-N-ACETYLMURAMATE--L-ALANINE LIGASE-RELATED"/>
    <property type="match status" value="1"/>
</dbReference>
<evidence type="ECO:0000256" key="5">
    <source>
        <dbReference type="ARBA" id="ARBA00022598"/>
    </source>
</evidence>
<dbReference type="GO" id="GO:0005524">
    <property type="term" value="F:ATP binding"/>
    <property type="evidence" value="ECO:0007669"/>
    <property type="project" value="UniProtKB-UniRule"/>
</dbReference>
<dbReference type="GO" id="GO:0008360">
    <property type="term" value="P:regulation of cell shape"/>
    <property type="evidence" value="ECO:0007669"/>
    <property type="project" value="UniProtKB-KW"/>
</dbReference>
<dbReference type="InterPro" id="IPR005758">
    <property type="entry name" value="UDP-N-AcMur_Ala_ligase_MurC"/>
</dbReference>
<feature type="domain" description="Mur ligase central" evidence="17">
    <location>
        <begin position="133"/>
        <end position="311"/>
    </location>
</feature>
<dbReference type="Pfam" id="PF01225">
    <property type="entry name" value="Mur_ligase"/>
    <property type="match status" value="1"/>
</dbReference>
<evidence type="ECO:0000256" key="2">
    <source>
        <dbReference type="ARBA" id="ARBA00004752"/>
    </source>
</evidence>
<dbReference type="PANTHER" id="PTHR43445:SF3">
    <property type="entry name" value="UDP-N-ACETYLMURAMATE--L-ALANINE LIGASE"/>
    <property type="match status" value="1"/>
</dbReference>
<evidence type="ECO:0000256" key="3">
    <source>
        <dbReference type="ARBA" id="ARBA00012211"/>
    </source>
</evidence>
<comment type="pathway">
    <text evidence="2 14">Cell wall biogenesis; peptidoglycan biosynthesis.</text>
</comment>
<dbReference type="GO" id="GO:0009252">
    <property type="term" value="P:peptidoglycan biosynthetic process"/>
    <property type="evidence" value="ECO:0007669"/>
    <property type="project" value="UniProtKB-UniRule"/>
</dbReference>
<dbReference type="EMBL" id="DQAY01000191">
    <property type="protein sequence ID" value="HCO27148.1"/>
    <property type="molecule type" value="Genomic_DNA"/>
</dbReference>
<dbReference type="HAMAP" id="MF_00046">
    <property type="entry name" value="MurC"/>
    <property type="match status" value="1"/>
</dbReference>
<dbReference type="SUPFAM" id="SSF53623">
    <property type="entry name" value="MurD-like peptide ligases, catalytic domain"/>
    <property type="match status" value="1"/>
</dbReference>
<keyword evidence="9 14" id="KW-0133">Cell shape</keyword>
<dbReference type="GO" id="GO:0051301">
    <property type="term" value="P:cell division"/>
    <property type="evidence" value="ECO:0007669"/>
    <property type="project" value="UniProtKB-KW"/>
</dbReference>
<evidence type="ECO:0000256" key="7">
    <source>
        <dbReference type="ARBA" id="ARBA00022741"/>
    </source>
</evidence>
<dbReference type="InterPro" id="IPR013221">
    <property type="entry name" value="Mur_ligase_cen"/>
</dbReference>
<protein>
    <recommendedName>
        <fullName evidence="3 14">UDP-N-acetylmuramate--L-alanine ligase</fullName>
        <ecNumber evidence="3 14">6.3.2.8</ecNumber>
    </recommendedName>
    <alternativeName>
        <fullName evidence="14">UDP-N-acetylmuramoyl-L-alanine synthetase</fullName>
    </alternativeName>
</protein>
<dbReference type="Pfam" id="PF02875">
    <property type="entry name" value="Mur_ligase_C"/>
    <property type="match status" value="1"/>
</dbReference>